<dbReference type="STRING" id="45634.SCRDD08_02012"/>
<dbReference type="SUPFAM" id="SSF55729">
    <property type="entry name" value="Acyl-CoA N-acyltransferases (Nat)"/>
    <property type="match status" value="1"/>
</dbReference>
<reference evidence="4 5" key="1">
    <citation type="submission" date="2016-01" db="EMBL/GenBank/DDBJ databases">
        <title>Highly variable Streptococcus oralis are common among viridans streptococci isolated from primates.</title>
        <authorList>
            <person name="Denapaite D."/>
            <person name="Rieger M."/>
            <person name="Koendgen S."/>
            <person name="Brueckner R."/>
            <person name="Ochigava I."/>
            <person name="Kappeler P."/>
            <person name="Maetz-Rensing K."/>
            <person name="Leendertz F."/>
            <person name="Hakenbeck R."/>
        </authorList>
    </citation>
    <scope>NUCLEOTIDE SEQUENCE [LARGE SCALE GENOMIC DNA]</scope>
    <source>
        <strain evidence="4 5">DD08</strain>
    </source>
</reference>
<sequence>MEAPIRIRQADLSDWEEILAIEQLNFPAAEAASAEVLKERIERISDTFLLAELHGQLAGYIVGPAVQARYLTDDLFSKVGVNPSEGGFIAVQSLSVHPDFQRQGIGTLLLAALKETAIQEHRQGISLTCHDELIPYYEMNGFVHEGISDSTHGGTIWSNMVWENPDFKEKE</sequence>
<proteinExistence type="predicted"/>
<dbReference type="Pfam" id="PF00583">
    <property type="entry name" value="Acetyltransf_1"/>
    <property type="match status" value="1"/>
</dbReference>
<keyword evidence="2" id="KW-0012">Acyltransferase</keyword>
<keyword evidence="1 4" id="KW-0808">Transferase</keyword>
<feature type="domain" description="N-acetyltransferase" evidence="3">
    <location>
        <begin position="5"/>
        <end position="168"/>
    </location>
</feature>
<dbReference type="GO" id="GO:0008080">
    <property type="term" value="F:N-acetyltransferase activity"/>
    <property type="evidence" value="ECO:0007669"/>
    <property type="project" value="UniProtKB-ARBA"/>
</dbReference>
<organism evidence="4 5">
    <name type="scientific">Streptococcus cristatus</name>
    <dbReference type="NCBI Taxonomy" id="45634"/>
    <lineage>
        <taxon>Bacteria</taxon>
        <taxon>Bacillati</taxon>
        <taxon>Bacillota</taxon>
        <taxon>Bacilli</taxon>
        <taxon>Lactobacillales</taxon>
        <taxon>Streptococcaceae</taxon>
        <taxon>Streptococcus</taxon>
    </lineage>
</organism>
<dbReference type="AlphaFoldDB" id="A0A139MXC5"/>
<evidence type="ECO:0000256" key="1">
    <source>
        <dbReference type="ARBA" id="ARBA00022679"/>
    </source>
</evidence>
<dbReference type="PROSITE" id="PS51186">
    <property type="entry name" value="GNAT"/>
    <property type="match status" value="1"/>
</dbReference>
<dbReference type="EMBL" id="LQRD01000076">
    <property type="protein sequence ID" value="KXT68400.1"/>
    <property type="molecule type" value="Genomic_DNA"/>
</dbReference>
<dbReference type="InterPro" id="IPR051635">
    <property type="entry name" value="SNAT-like"/>
</dbReference>
<dbReference type="PANTHER" id="PTHR10908">
    <property type="entry name" value="SEROTONIN N-ACETYLTRANSFERASE"/>
    <property type="match status" value="1"/>
</dbReference>
<dbReference type="Proteomes" id="UP000070377">
    <property type="component" value="Unassembled WGS sequence"/>
</dbReference>
<dbReference type="PATRIC" id="fig|45634.12.peg.2093"/>
<evidence type="ECO:0000256" key="2">
    <source>
        <dbReference type="ARBA" id="ARBA00023315"/>
    </source>
</evidence>
<gene>
    <name evidence="4" type="ORF">SCRDD08_02012</name>
</gene>
<evidence type="ECO:0000259" key="3">
    <source>
        <dbReference type="PROSITE" id="PS51186"/>
    </source>
</evidence>
<dbReference type="RefSeq" id="WP_061423529.1">
    <property type="nucleotide sequence ID" value="NZ_KQ969064.1"/>
</dbReference>
<dbReference type="Gene3D" id="3.40.630.30">
    <property type="match status" value="1"/>
</dbReference>
<evidence type="ECO:0000313" key="4">
    <source>
        <dbReference type="EMBL" id="KXT68400.1"/>
    </source>
</evidence>
<dbReference type="CDD" id="cd04301">
    <property type="entry name" value="NAT_SF"/>
    <property type="match status" value="1"/>
</dbReference>
<dbReference type="InterPro" id="IPR000182">
    <property type="entry name" value="GNAT_dom"/>
</dbReference>
<dbReference type="PANTHER" id="PTHR10908:SF0">
    <property type="entry name" value="SEROTONIN N-ACETYLTRANSFERASE"/>
    <property type="match status" value="1"/>
</dbReference>
<name>A0A139MXC5_STRCR</name>
<comment type="caution">
    <text evidence="4">The sequence shown here is derived from an EMBL/GenBank/DDBJ whole genome shotgun (WGS) entry which is preliminary data.</text>
</comment>
<evidence type="ECO:0000313" key="5">
    <source>
        <dbReference type="Proteomes" id="UP000070377"/>
    </source>
</evidence>
<accession>A0A139MXC5</accession>
<protein>
    <submittedName>
        <fullName evidence="4">Putative arylalkylamine n-acetyltransferase</fullName>
    </submittedName>
</protein>
<dbReference type="InterPro" id="IPR016181">
    <property type="entry name" value="Acyl_CoA_acyltransferase"/>
</dbReference>